<protein>
    <submittedName>
        <fullName evidence="17">Iron complex outermembrane receptor protein</fullName>
    </submittedName>
</protein>
<evidence type="ECO:0000313" key="18">
    <source>
        <dbReference type="Proteomes" id="UP000554837"/>
    </source>
</evidence>
<comment type="similarity">
    <text evidence="2 11 12">Belongs to the TonB-dependent receptor family.</text>
</comment>
<dbReference type="Pfam" id="PF07715">
    <property type="entry name" value="Plug"/>
    <property type="match status" value="1"/>
</dbReference>
<feature type="domain" description="TonB-dependent receptor-like beta-barrel" evidence="15">
    <location>
        <begin position="274"/>
        <end position="688"/>
    </location>
</feature>
<organism evidence="17 18">
    <name type="scientific">Inhella inkyongensis</name>
    <dbReference type="NCBI Taxonomy" id="392593"/>
    <lineage>
        <taxon>Bacteria</taxon>
        <taxon>Pseudomonadati</taxon>
        <taxon>Pseudomonadota</taxon>
        <taxon>Betaproteobacteria</taxon>
        <taxon>Burkholderiales</taxon>
        <taxon>Sphaerotilaceae</taxon>
        <taxon>Inhella</taxon>
    </lineage>
</organism>
<feature type="compositionally biased region" description="Basic and acidic residues" evidence="13">
    <location>
        <begin position="320"/>
        <end position="342"/>
    </location>
</feature>
<comment type="caution">
    <text evidence="17">The sequence shown here is derived from an EMBL/GenBank/DDBJ whole genome shotgun (WGS) entry which is preliminary data.</text>
</comment>
<feature type="compositionally biased region" description="Basic and acidic residues" evidence="13">
    <location>
        <begin position="367"/>
        <end position="378"/>
    </location>
</feature>
<gene>
    <name evidence="17" type="ORF">HNQ51_000430</name>
</gene>
<dbReference type="InterPro" id="IPR039426">
    <property type="entry name" value="TonB-dep_rcpt-like"/>
</dbReference>
<dbReference type="Gene3D" id="2.170.130.10">
    <property type="entry name" value="TonB-dependent receptor, plug domain"/>
    <property type="match status" value="1"/>
</dbReference>
<evidence type="ECO:0000256" key="14">
    <source>
        <dbReference type="SAM" id="SignalP"/>
    </source>
</evidence>
<evidence type="ECO:0000313" key="17">
    <source>
        <dbReference type="EMBL" id="MBB5203137.1"/>
    </source>
</evidence>
<evidence type="ECO:0000259" key="16">
    <source>
        <dbReference type="Pfam" id="PF07715"/>
    </source>
</evidence>
<dbReference type="InterPro" id="IPR036942">
    <property type="entry name" value="Beta-barrel_TonB_sf"/>
</dbReference>
<evidence type="ECO:0000256" key="5">
    <source>
        <dbReference type="ARBA" id="ARBA00022692"/>
    </source>
</evidence>
<dbReference type="InterPro" id="IPR012910">
    <property type="entry name" value="Plug_dom"/>
</dbReference>
<keyword evidence="3 11" id="KW-0813">Transport</keyword>
<comment type="subcellular location">
    <subcellularLocation>
        <location evidence="1 11">Cell outer membrane</location>
        <topology evidence="1 11">Multi-pass membrane protein</topology>
    </subcellularLocation>
</comment>
<feature type="region of interest" description="Disordered" evidence="13">
    <location>
        <begin position="305"/>
        <end position="342"/>
    </location>
</feature>
<dbReference type="InterPro" id="IPR000531">
    <property type="entry name" value="Beta-barrel_TonB"/>
</dbReference>
<keyword evidence="7 12" id="KW-0798">TonB box</keyword>
<dbReference type="Pfam" id="PF00593">
    <property type="entry name" value="TonB_dep_Rec_b-barrel"/>
    <property type="match status" value="1"/>
</dbReference>
<evidence type="ECO:0000256" key="7">
    <source>
        <dbReference type="ARBA" id="ARBA00023077"/>
    </source>
</evidence>
<dbReference type="SUPFAM" id="SSF56935">
    <property type="entry name" value="Porins"/>
    <property type="match status" value="1"/>
</dbReference>
<evidence type="ECO:0000256" key="3">
    <source>
        <dbReference type="ARBA" id="ARBA00022448"/>
    </source>
</evidence>
<evidence type="ECO:0000256" key="13">
    <source>
        <dbReference type="SAM" id="MobiDB-lite"/>
    </source>
</evidence>
<dbReference type="AlphaFoldDB" id="A0A840RWQ7"/>
<accession>A0A840RWQ7</accession>
<dbReference type="CDD" id="cd01347">
    <property type="entry name" value="ligand_gated_channel"/>
    <property type="match status" value="1"/>
</dbReference>
<evidence type="ECO:0000256" key="8">
    <source>
        <dbReference type="ARBA" id="ARBA00023136"/>
    </source>
</evidence>
<dbReference type="PANTHER" id="PTHR30069">
    <property type="entry name" value="TONB-DEPENDENT OUTER MEMBRANE RECEPTOR"/>
    <property type="match status" value="1"/>
</dbReference>
<evidence type="ECO:0000256" key="2">
    <source>
        <dbReference type="ARBA" id="ARBA00009810"/>
    </source>
</evidence>
<name>A0A840RWQ7_9BURK</name>
<dbReference type="PROSITE" id="PS52016">
    <property type="entry name" value="TONB_DEPENDENT_REC_3"/>
    <property type="match status" value="1"/>
</dbReference>
<dbReference type="GO" id="GO:0009279">
    <property type="term" value="C:cell outer membrane"/>
    <property type="evidence" value="ECO:0007669"/>
    <property type="project" value="UniProtKB-SubCell"/>
</dbReference>
<feature type="region of interest" description="Disordered" evidence="13">
    <location>
        <begin position="357"/>
        <end position="390"/>
    </location>
</feature>
<feature type="chain" id="PRO_5032616284" evidence="14">
    <location>
        <begin position="17"/>
        <end position="726"/>
    </location>
</feature>
<evidence type="ECO:0000256" key="11">
    <source>
        <dbReference type="PROSITE-ProRule" id="PRU01360"/>
    </source>
</evidence>
<keyword evidence="10 11" id="KW-0998">Cell outer membrane</keyword>
<keyword evidence="18" id="KW-1185">Reference proteome</keyword>
<feature type="region of interest" description="Disordered" evidence="13">
    <location>
        <begin position="203"/>
        <end position="229"/>
    </location>
</feature>
<evidence type="ECO:0000256" key="4">
    <source>
        <dbReference type="ARBA" id="ARBA00022452"/>
    </source>
</evidence>
<dbReference type="EMBL" id="JACHHO010000001">
    <property type="protein sequence ID" value="MBB5203137.1"/>
    <property type="molecule type" value="Genomic_DNA"/>
</dbReference>
<dbReference type="GO" id="GO:0015344">
    <property type="term" value="F:siderophore uptake transmembrane transporter activity"/>
    <property type="evidence" value="ECO:0007669"/>
    <property type="project" value="TreeGrafter"/>
</dbReference>
<keyword evidence="4 11" id="KW-1134">Transmembrane beta strand</keyword>
<feature type="signal peptide" evidence="14">
    <location>
        <begin position="1"/>
        <end position="16"/>
    </location>
</feature>
<dbReference type="GO" id="GO:0044718">
    <property type="term" value="P:siderophore transmembrane transport"/>
    <property type="evidence" value="ECO:0007669"/>
    <property type="project" value="TreeGrafter"/>
</dbReference>
<keyword evidence="6 14" id="KW-0732">Signal</keyword>
<feature type="domain" description="TonB-dependent receptor plug" evidence="16">
    <location>
        <begin position="46"/>
        <end position="144"/>
    </location>
</feature>
<dbReference type="Proteomes" id="UP000554837">
    <property type="component" value="Unassembled WGS sequence"/>
</dbReference>
<dbReference type="InterPro" id="IPR037066">
    <property type="entry name" value="Plug_dom_sf"/>
</dbReference>
<proteinExistence type="inferred from homology"/>
<dbReference type="OrthoDB" id="8671598at2"/>
<dbReference type="Gene3D" id="2.40.170.20">
    <property type="entry name" value="TonB-dependent receptor, beta-barrel domain"/>
    <property type="match status" value="1"/>
</dbReference>
<evidence type="ECO:0000256" key="12">
    <source>
        <dbReference type="RuleBase" id="RU003357"/>
    </source>
</evidence>
<evidence type="ECO:0000256" key="1">
    <source>
        <dbReference type="ARBA" id="ARBA00004571"/>
    </source>
</evidence>
<sequence>MSRLFLILLLPTSLFAQVQPPTPPASAAQLDKVEVSGQATDESRRRASTASKIVISREDLLRFGDGNLVDLMRRLPGVTPGGRPGRGGEIRMRGMGGGFTQILVDGERMPPGFAIDQIPPEQVERIEIQRAPTAETGARAVAGTINIILREPLARQLHEARLSVGGDHGAPQANISWTRNDSLGPGLNYSLTAVANHQERGDDINTRQIGPGGTNGQIISRTLGSSQERRDSVNLNGRLLWRLGEGEQLTLMPFLVLGRGRSSSDFNEQVVDRYDTVHSDGQGDSRTLRLGGNYQKRLAEFTRLELRGHGGRTQQSSDSSRQERRLGSLVRTQDDHSETRDDNLHLTTKLSHQTAAEHSWVSGLELEAGRRDNQRRTLENGAPKPGLADFGEDLQASTRRLALYTQDEWQASPQWNLHAGLRWEGIESRGDGGPLVGAVRNRSEVLSPLLHALWKPDPKSRDQLRMSLTRSYRGANLNDLIARPAINNQFPSGPNTELTPDRAGNPSLRPELATGLELGWEHYLSKGGLLSANLFTRQIQGLIRSVIALETVSWDSSPRFVARPRNLSDARTAGLELEAKARLDELWPALPNTPLQLRANLSLFTSQVEGIEGPHNRIDAQPRFSANLGADYRQGAWSLGANWSYVPTIWIQQTETLQVRSSPRSVIDAYLQWTVDRTLSWRLGLANLSRLDTFNETLIESAAGTQQSESRQRSFTTWTLRAEMRF</sequence>
<evidence type="ECO:0000256" key="10">
    <source>
        <dbReference type="ARBA" id="ARBA00023237"/>
    </source>
</evidence>
<keyword evidence="9 17" id="KW-0675">Receptor</keyword>
<feature type="region of interest" description="Disordered" evidence="13">
    <location>
        <begin position="486"/>
        <end position="506"/>
    </location>
</feature>
<evidence type="ECO:0000256" key="6">
    <source>
        <dbReference type="ARBA" id="ARBA00022729"/>
    </source>
</evidence>
<keyword evidence="5 11" id="KW-0812">Transmembrane</keyword>
<evidence type="ECO:0000259" key="15">
    <source>
        <dbReference type="Pfam" id="PF00593"/>
    </source>
</evidence>
<feature type="compositionally biased region" description="Polar residues" evidence="13">
    <location>
        <begin position="486"/>
        <end position="498"/>
    </location>
</feature>
<reference evidence="17 18" key="1">
    <citation type="submission" date="2020-08" db="EMBL/GenBank/DDBJ databases">
        <title>Genomic Encyclopedia of Type Strains, Phase IV (KMG-IV): sequencing the most valuable type-strain genomes for metagenomic binning, comparative biology and taxonomic classification.</title>
        <authorList>
            <person name="Goeker M."/>
        </authorList>
    </citation>
    <scope>NUCLEOTIDE SEQUENCE [LARGE SCALE GENOMIC DNA]</scope>
    <source>
        <strain evidence="17 18">DSM 23958</strain>
    </source>
</reference>
<dbReference type="RefSeq" id="WP_138857787.1">
    <property type="nucleotide sequence ID" value="NZ_CP040709.1"/>
</dbReference>
<keyword evidence="8 11" id="KW-0472">Membrane</keyword>
<evidence type="ECO:0000256" key="9">
    <source>
        <dbReference type="ARBA" id="ARBA00023170"/>
    </source>
</evidence>
<feature type="compositionally biased region" description="Polar residues" evidence="13">
    <location>
        <begin position="216"/>
        <end position="226"/>
    </location>
</feature>
<dbReference type="PANTHER" id="PTHR30069:SF29">
    <property type="entry name" value="HEMOGLOBIN AND HEMOGLOBIN-HAPTOGLOBIN-BINDING PROTEIN 1-RELATED"/>
    <property type="match status" value="1"/>
</dbReference>